<keyword evidence="3" id="KW-1185">Reference proteome</keyword>
<dbReference type="GO" id="GO:0051256">
    <property type="term" value="P:mitotic spindle midzone assembly"/>
    <property type="evidence" value="ECO:0007669"/>
    <property type="project" value="TreeGrafter"/>
</dbReference>
<dbReference type="Ensembl" id="ENSGWIT00000035123.1">
    <property type="protein sequence ID" value="ENSGWIP00000032265.1"/>
    <property type="gene ID" value="ENSGWIG00000016626.1"/>
</dbReference>
<dbReference type="PANTHER" id="PTHR21831:SF2">
    <property type="entry name" value="MICROTUBULE-ASSOCIATED PROTEIN 10"/>
    <property type="match status" value="1"/>
</dbReference>
<dbReference type="GO" id="GO:0097431">
    <property type="term" value="C:mitotic spindle pole"/>
    <property type="evidence" value="ECO:0007669"/>
    <property type="project" value="TreeGrafter"/>
</dbReference>
<feature type="region of interest" description="Disordered" evidence="1">
    <location>
        <begin position="518"/>
        <end position="717"/>
    </location>
</feature>
<dbReference type="GO" id="GO:0032467">
    <property type="term" value="P:positive regulation of cytokinesis"/>
    <property type="evidence" value="ECO:0007669"/>
    <property type="project" value="TreeGrafter"/>
</dbReference>
<dbReference type="GO" id="GO:0008017">
    <property type="term" value="F:microtubule binding"/>
    <property type="evidence" value="ECO:0007669"/>
    <property type="project" value="InterPro"/>
</dbReference>
<evidence type="ECO:0000313" key="3">
    <source>
        <dbReference type="Proteomes" id="UP000694680"/>
    </source>
</evidence>
<reference evidence="2" key="3">
    <citation type="submission" date="2025-09" db="UniProtKB">
        <authorList>
            <consortium name="Ensembl"/>
        </authorList>
    </citation>
    <scope>IDENTIFICATION</scope>
</reference>
<dbReference type="GO" id="GO:1990023">
    <property type="term" value="C:mitotic spindle midzone"/>
    <property type="evidence" value="ECO:0007669"/>
    <property type="project" value="TreeGrafter"/>
</dbReference>
<dbReference type="Proteomes" id="UP000694680">
    <property type="component" value="Chromosome 15"/>
</dbReference>
<feature type="compositionally biased region" description="Basic and acidic residues" evidence="1">
    <location>
        <begin position="529"/>
        <end position="538"/>
    </location>
</feature>
<dbReference type="GO" id="GO:0030496">
    <property type="term" value="C:midbody"/>
    <property type="evidence" value="ECO:0007669"/>
    <property type="project" value="TreeGrafter"/>
</dbReference>
<dbReference type="InterPro" id="IPR039302">
    <property type="entry name" value="MAP10"/>
</dbReference>
<proteinExistence type="predicted"/>
<evidence type="ECO:0000313" key="2">
    <source>
        <dbReference type="Ensembl" id="ENSGWIP00000032265.1"/>
    </source>
</evidence>
<dbReference type="GO" id="GO:0005813">
    <property type="term" value="C:centrosome"/>
    <property type="evidence" value="ECO:0007669"/>
    <property type="project" value="TreeGrafter"/>
</dbReference>
<dbReference type="GO" id="GO:0031122">
    <property type="term" value="P:cytoplasmic microtubule organization"/>
    <property type="evidence" value="ECO:0007669"/>
    <property type="project" value="TreeGrafter"/>
</dbReference>
<feature type="compositionally biased region" description="Acidic residues" evidence="1">
    <location>
        <begin position="706"/>
        <end position="716"/>
    </location>
</feature>
<feature type="compositionally biased region" description="Polar residues" evidence="1">
    <location>
        <begin position="539"/>
        <end position="549"/>
    </location>
</feature>
<organism evidence="2 3">
    <name type="scientific">Gouania willdenowi</name>
    <name type="common">Blunt-snouted clingfish</name>
    <name type="synonym">Lepadogaster willdenowi</name>
    <dbReference type="NCBI Taxonomy" id="441366"/>
    <lineage>
        <taxon>Eukaryota</taxon>
        <taxon>Metazoa</taxon>
        <taxon>Chordata</taxon>
        <taxon>Craniata</taxon>
        <taxon>Vertebrata</taxon>
        <taxon>Euteleostomi</taxon>
        <taxon>Actinopterygii</taxon>
        <taxon>Neopterygii</taxon>
        <taxon>Teleostei</taxon>
        <taxon>Neoteleostei</taxon>
        <taxon>Acanthomorphata</taxon>
        <taxon>Ovalentaria</taxon>
        <taxon>Blenniimorphae</taxon>
        <taxon>Blenniiformes</taxon>
        <taxon>Gobiesocoidei</taxon>
        <taxon>Gobiesocidae</taxon>
        <taxon>Gobiesocinae</taxon>
        <taxon>Gouania</taxon>
    </lineage>
</organism>
<protein>
    <submittedName>
        <fullName evidence="2">Si:ch1073-266p11.2</fullName>
    </submittedName>
</protein>
<accession>A0A8C5GLE1</accession>
<feature type="compositionally biased region" description="Polar residues" evidence="1">
    <location>
        <begin position="556"/>
        <end position="565"/>
    </location>
</feature>
<feature type="region of interest" description="Disordered" evidence="1">
    <location>
        <begin position="342"/>
        <end position="366"/>
    </location>
</feature>
<feature type="region of interest" description="Disordered" evidence="1">
    <location>
        <begin position="458"/>
        <end position="477"/>
    </location>
</feature>
<feature type="compositionally biased region" description="Low complexity" evidence="1">
    <location>
        <begin position="695"/>
        <end position="705"/>
    </location>
</feature>
<reference evidence="2" key="1">
    <citation type="submission" date="2020-06" db="EMBL/GenBank/DDBJ databases">
        <authorList>
            <consortium name="Wellcome Sanger Institute Data Sharing"/>
        </authorList>
    </citation>
    <scope>NUCLEOTIDE SEQUENCE [LARGE SCALE GENOMIC DNA]</scope>
</reference>
<dbReference type="AlphaFoldDB" id="A0A8C5GLE1"/>
<dbReference type="PANTHER" id="PTHR21831">
    <property type="entry name" value="MICROTUBULE-ASSOCIATED PROTEIN 10"/>
    <property type="match status" value="1"/>
</dbReference>
<dbReference type="Pfam" id="PF14924">
    <property type="entry name" value="MAP10_N"/>
    <property type="match status" value="1"/>
</dbReference>
<sequence length="740" mass="82431">KNSSFFSLELLVECIQLEKNYQVSDKLAVGVRLLDFPTLLIQPQQQKKNCSSKLTQQQNGTHLFNTGKCCVFKINLNSLHIHLSNTPIYAMLLDVKEDTPRLLGSCLIPLGRATHRIIQDVAQRGHSCPSCHREQSLVAVCSLTEEKIGSISLSYKLSYLGESLLAHITERTSVSEGQEVQECVKEDNKSTSLLPPDSGDTVGLMLDKQNIEIKKDKQDGGDEGGVALVMDGKSTNQGGNIFEDDPTIFCPPQLYYTNTGEETHRMKEERDFNLLDWDEFSDQEVNDDNDVVENVRFPLRDQAENKGVAPNVPKGQTLQQMPILRALFAELSRLNGPNIDQPLALHPISRPSSTKPPDGHQNKKVHLLSPRNCSTPVVSSRINTTPKLVEVLIKNKETSSKPSRQKLVYGTTKTFNLRMKKNLPMKSNPRPCVDLVRNKNRVLATTTKTKNKSICNTLKSGPRKKSSLNLSQRRHEDVESVMRTLTVDSAQQGTITVKEEGIALEISPTERGLECIHIPSMDRNSVPQREGREDREQPPSDTHQWQQTFSREESPSGASCRQSSLKLGLSDSSRDRNNEEDYDDDFNSLAPSDAFSPEPSRAKTPTTPLRRDLLASDSESDGAQSRVTLLPQPIKASTSPLRGTYVIRPRTPSSSSDDGDGENERLQTPLFKKELTESSSDAEIFPACSGQVRTPSPQSLSSIQPQEEEESEDELGSLDFRKQYQHISQLVSSKLPGYTM</sequence>
<name>A0A8C5GLE1_GOUWI</name>
<reference evidence="2" key="2">
    <citation type="submission" date="2025-08" db="UniProtKB">
        <authorList>
            <consortium name="Ensembl"/>
        </authorList>
    </citation>
    <scope>IDENTIFICATION</scope>
</reference>
<dbReference type="GO" id="GO:0005881">
    <property type="term" value="C:cytoplasmic microtubule"/>
    <property type="evidence" value="ECO:0007669"/>
    <property type="project" value="TreeGrafter"/>
</dbReference>
<evidence type="ECO:0000256" key="1">
    <source>
        <dbReference type="SAM" id="MobiDB-lite"/>
    </source>
</evidence>